<name>A0A9J6P703_9CLOT</name>
<reference evidence="11" key="2">
    <citation type="submission" date="2021-04" db="EMBL/GenBank/DDBJ databases">
        <authorList>
            <person name="Dong X."/>
        </authorList>
    </citation>
    <scope>NUCLEOTIDE SEQUENCE</scope>
    <source>
        <strain evidence="11">ZWT</strain>
    </source>
</reference>
<dbReference type="PANTHER" id="PTHR35091">
    <property type="entry name" value="FLAGELLAR PROTEIN FLIL"/>
    <property type="match status" value="1"/>
</dbReference>
<keyword evidence="11" id="KW-0969">Cilium</keyword>
<keyword evidence="9 10" id="KW-0472">Membrane</keyword>
<proteinExistence type="inferred from homology"/>
<evidence type="ECO:0000256" key="7">
    <source>
        <dbReference type="ARBA" id="ARBA00022779"/>
    </source>
</evidence>
<evidence type="ECO:0000256" key="6">
    <source>
        <dbReference type="ARBA" id="ARBA00022692"/>
    </source>
</evidence>
<comment type="function">
    <text evidence="1 10">Controls the rotational direction of flagella during chemotaxis.</text>
</comment>
<dbReference type="GO" id="GO:0006935">
    <property type="term" value="P:chemotaxis"/>
    <property type="evidence" value="ECO:0007669"/>
    <property type="project" value="UniProtKB-KW"/>
</dbReference>
<keyword evidence="11" id="KW-0966">Cell projection</keyword>
<comment type="caution">
    <text evidence="11">The sequence shown here is derived from an EMBL/GenBank/DDBJ whole genome shotgun (WGS) entry which is preliminary data.</text>
</comment>
<evidence type="ECO:0000256" key="9">
    <source>
        <dbReference type="ARBA" id="ARBA00023136"/>
    </source>
</evidence>
<dbReference type="InterPro" id="IPR005503">
    <property type="entry name" value="FliL"/>
</dbReference>
<reference evidence="11" key="1">
    <citation type="journal article" date="2021" name="mSystems">
        <title>Bacteria and Archaea Synergistically Convert Glycine Betaine to Biogenic Methane in the Formosa Cold Seep of the South China Sea.</title>
        <authorList>
            <person name="Li L."/>
            <person name="Zhang W."/>
            <person name="Zhang S."/>
            <person name="Song L."/>
            <person name="Sun Q."/>
            <person name="Zhang H."/>
            <person name="Xiang H."/>
            <person name="Dong X."/>
        </authorList>
    </citation>
    <scope>NUCLEOTIDE SEQUENCE</scope>
    <source>
        <strain evidence="11">ZWT</strain>
    </source>
</reference>
<comment type="subcellular location">
    <subcellularLocation>
        <location evidence="2">Cell membrane</location>
        <topology evidence="2">Single-pass membrane protein</topology>
    </subcellularLocation>
</comment>
<keyword evidence="4 10" id="KW-1003">Cell membrane</keyword>
<evidence type="ECO:0000256" key="8">
    <source>
        <dbReference type="ARBA" id="ARBA00022989"/>
    </source>
</evidence>
<keyword evidence="7 10" id="KW-0283">Flagellar rotation</keyword>
<keyword evidence="6 10" id="KW-0812">Transmembrane</keyword>
<evidence type="ECO:0000256" key="10">
    <source>
        <dbReference type="RuleBase" id="RU364125"/>
    </source>
</evidence>
<dbReference type="AlphaFoldDB" id="A0A9J6P703"/>
<keyword evidence="12" id="KW-1185">Reference proteome</keyword>
<dbReference type="GO" id="GO:0009425">
    <property type="term" value="C:bacterial-type flagellum basal body"/>
    <property type="evidence" value="ECO:0007669"/>
    <property type="project" value="InterPro"/>
</dbReference>
<protein>
    <recommendedName>
        <fullName evidence="10">Flagellar protein FliL</fullName>
    </recommendedName>
</protein>
<evidence type="ECO:0000313" key="12">
    <source>
        <dbReference type="Proteomes" id="UP001056429"/>
    </source>
</evidence>
<sequence length="146" mass="16436">MADKGGNKKKLIIIILVAVLLLGATAGGVYYVFLRKGDDTNVTKVMNESMFPVGEFVVNLADEKSNKFLKVNIVLGYEDNAKYLEELTKYTVKIRDSINTILRSKKSDELDPFGVEELKRAIKIRINSITEKGEVTDIYFDNIVIQ</sequence>
<dbReference type="GO" id="GO:0005886">
    <property type="term" value="C:plasma membrane"/>
    <property type="evidence" value="ECO:0007669"/>
    <property type="project" value="UniProtKB-SubCell"/>
</dbReference>
<evidence type="ECO:0000256" key="1">
    <source>
        <dbReference type="ARBA" id="ARBA00002254"/>
    </source>
</evidence>
<evidence type="ECO:0000256" key="3">
    <source>
        <dbReference type="ARBA" id="ARBA00008281"/>
    </source>
</evidence>
<feature type="transmembrane region" description="Helical" evidence="10">
    <location>
        <begin position="12"/>
        <end position="33"/>
    </location>
</feature>
<dbReference type="Proteomes" id="UP001056429">
    <property type="component" value="Unassembled WGS sequence"/>
</dbReference>
<organism evidence="11 12">
    <name type="scientific">Oceanirhabdus seepicola</name>
    <dbReference type="NCBI Taxonomy" id="2828781"/>
    <lineage>
        <taxon>Bacteria</taxon>
        <taxon>Bacillati</taxon>
        <taxon>Bacillota</taxon>
        <taxon>Clostridia</taxon>
        <taxon>Eubacteriales</taxon>
        <taxon>Clostridiaceae</taxon>
        <taxon>Oceanirhabdus</taxon>
    </lineage>
</organism>
<evidence type="ECO:0000256" key="4">
    <source>
        <dbReference type="ARBA" id="ARBA00022475"/>
    </source>
</evidence>
<comment type="similarity">
    <text evidence="3 10">Belongs to the FliL family.</text>
</comment>
<gene>
    <name evidence="11" type="ORF">KDK92_23325</name>
</gene>
<dbReference type="Pfam" id="PF03748">
    <property type="entry name" value="FliL"/>
    <property type="match status" value="1"/>
</dbReference>
<evidence type="ECO:0000256" key="2">
    <source>
        <dbReference type="ARBA" id="ARBA00004162"/>
    </source>
</evidence>
<dbReference type="EMBL" id="JAGSOJ010000007">
    <property type="protein sequence ID" value="MCM1992658.1"/>
    <property type="molecule type" value="Genomic_DNA"/>
</dbReference>
<evidence type="ECO:0000256" key="5">
    <source>
        <dbReference type="ARBA" id="ARBA00022500"/>
    </source>
</evidence>
<keyword evidence="11" id="KW-0282">Flagellum</keyword>
<accession>A0A9J6P703</accession>
<keyword evidence="8 10" id="KW-1133">Transmembrane helix</keyword>
<dbReference type="RefSeq" id="WP_250861832.1">
    <property type="nucleotide sequence ID" value="NZ_JAGSOJ010000007.1"/>
</dbReference>
<keyword evidence="5 10" id="KW-0145">Chemotaxis</keyword>
<dbReference type="GO" id="GO:0071978">
    <property type="term" value="P:bacterial-type flagellum-dependent swarming motility"/>
    <property type="evidence" value="ECO:0007669"/>
    <property type="project" value="TreeGrafter"/>
</dbReference>
<evidence type="ECO:0000313" key="11">
    <source>
        <dbReference type="EMBL" id="MCM1992658.1"/>
    </source>
</evidence>
<dbReference type="PANTHER" id="PTHR35091:SF2">
    <property type="entry name" value="FLAGELLAR PROTEIN FLIL"/>
    <property type="match status" value="1"/>
</dbReference>